<name>A0AAE1ACT1_9GAST</name>
<sequence length="179" mass="19929">MQHIIPVQAWRIPRGAADAIGRSGQCPVSNGQQTLCYILSLVSVTQKGVYGTMMGCSLKDKQRKKGISREAGIEWQDAWPSAAVRARNMVLPRGSPSCPRDESGAVLLRTPFCYTMLGLNGCKTDWLVLVLPSRSRQVERVQPVMRYTAVLKKEENWSSRTPRCRDRKLPINAASVTEV</sequence>
<accession>A0AAE1ACT1</accession>
<dbReference type="Proteomes" id="UP001283361">
    <property type="component" value="Unassembled WGS sequence"/>
</dbReference>
<proteinExistence type="predicted"/>
<comment type="caution">
    <text evidence="1">The sequence shown here is derived from an EMBL/GenBank/DDBJ whole genome shotgun (WGS) entry which is preliminary data.</text>
</comment>
<reference evidence="1" key="1">
    <citation type="journal article" date="2023" name="G3 (Bethesda)">
        <title>A reference genome for the long-term kleptoplast-retaining sea slug Elysia crispata morphotype clarki.</title>
        <authorList>
            <person name="Eastman K.E."/>
            <person name="Pendleton A.L."/>
            <person name="Shaikh M.A."/>
            <person name="Suttiyut T."/>
            <person name="Ogas R."/>
            <person name="Tomko P."/>
            <person name="Gavelis G."/>
            <person name="Widhalm J.R."/>
            <person name="Wisecaver J.H."/>
        </authorList>
    </citation>
    <scope>NUCLEOTIDE SEQUENCE</scope>
    <source>
        <strain evidence="1">ECLA1</strain>
    </source>
</reference>
<protein>
    <submittedName>
        <fullName evidence="1">Uncharacterized protein</fullName>
    </submittedName>
</protein>
<keyword evidence="2" id="KW-1185">Reference proteome</keyword>
<dbReference type="EMBL" id="JAWDGP010002216">
    <property type="protein sequence ID" value="KAK3784691.1"/>
    <property type="molecule type" value="Genomic_DNA"/>
</dbReference>
<gene>
    <name evidence="1" type="ORF">RRG08_032147</name>
</gene>
<evidence type="ECO:0000313" key="1">
    <source>
        <dbReference type="EMBL" id="KAK3784691.1"/>
    </source>
</evidence>
<organism evidence="1 2">
    <name type="scientific">Elysia crispata</name>
    <name type="common">lettuce slug</name>
    <dbReference type="NCBI Taxonomy" id="231223"/>
    <lineage>
        <taxon>Eukaryota</taxon>
        <taxon>Metazoa</taxon>
        <taxon>Spiralia</taxon>
        <taxon>Lophotrochozoa</taxon>
        <taxon>Mollusca</taxon>
        <taxon>Gastropoda</taxon>
        <taxon>Heterobranchia</taxon>
        <taxon>Euthyneura</taxon>
        <taxon>Panpulmonata</taxon>
        <taxon>Sacoglossa</taxon>
        <taxon>Placobranchoidea</taxon>
        <taxon>Plakobranchidae</taxon>
        <taxon>Elysia</taxon>
    </lineage>
</organism>
<dbReference type="AlphaFoldDB" id="A0AAE1ACT1"/>
<evidence type="ECO:0000313" key="2">
    <source>
        <dbReference type="Proteomes" id="UP001283361"/>
    </source>
</evidence>